<reference evidence="2 3" key="1">
    <citation type="submission" date="2019-12" db="EMBL/GenBank/DDBJ databases">
        <title>The whole genome sequencing of a strain isolated from a Mars analog, Dalangtan Playa.</title>
        <authorList>
            <person name="Huang T."/>
        </authorList>
    </citation>
    <scope>NUCLEOTIDE SEQUENCE [LARGE SCALE GENOMIC DNA]</scope>
    <source>
        <strain evidence="2 3">DP4-553-S</strain>
    </source>
</reference>
<dbReference type="Proteomes" id="UP000665043">
    <property type="component" value="Chromosome"/>
</dbReference>
<evidence type="ECO:0000256" key="1">
    <source>
        <dbReference type="SAM" id="MobiDB-lite"/>
    </source>
</evidence>
<dbReference type="RefSeq" id="WP_209368207.1">
    <property type="nucleotide sequence ID" value="NZ_CP046956.1"/>
</dbReference>
<organism evidence="2 3">
    <name type="scientific">Sediminibacillus dalangtanensis</name>
    <dbReference type="NCBI Taxonomy" id="2729421"/>
    <lineage>
        <taxon>Bacteria</taxon>
        <taxon>Bacillati</taxon>
        <taxon>Bacillota</taxon>
        <taxon>Bacilli</taxon>
        <taxon>Bacillales</taxon>
        <taxon>Bacillaceae</taxon>
        <taxon>Sediminibacillus</taxon>
    </lineage>
</organism>
<evidence type="ECO:0000313" key="2">
    <source>
        <dbReference type="EMBL" id="QTM99077.1"/>
    </source>
</evidence>
<evidence type="ECO:0000313" key="3">
    <source>
        <dbReference type="Proteomes" id="UP000665043"/>
    </source>
</evidence>
<proteinExistence type="predicted"/>
<dbReference type="EMBL" id="CP046956">
    <property type="protein sequence ID" value="QTM99077.1"/>
    <property type="molecule type" value="Genomic_DNA"/>
</dbReference>
<feature type="region of interest" description="Disordered" evidence="1">
    <location>
        <begin position="1"/>
        <end position="60"/>
    </location>
</feature>
<keyword evidence="3" id="KW-1185">Reference proteome</keyword>
<protein>
    <submittedName>
        <fullName evidence="2">Uncharacterized protein</fullName>
    </submittedName>
</protein>
<feature type="compositionally biased region" description="Basic and acidic residues" evidence="1">
    <location>
        <begin position="45"/>
        <end position="54"/>
    </location>
</feature>
<name>A0ABX7VQ62_9BACI</name>
<accession>A0ABX7VQ62</accession>
<sequence length="60" mass="6920">MLADGQDEHFDGEREGVYNDSIGKEIGVQSDAPKASANPFHVKTLKKDNEWKRFDRTRKR</sequence>
<gene>
    <name evidence="2" type="ORF">ERJ70_07040</name>
</gene>
<feature type="compositionally biased region" description="Basic and acidic residues" evidence="1">
    <location>
        <begin position="1"/>
        <end position="17"/>
    </location>
</feature>